<gene>
    <name evidence="1" type="ORF">ACFPWU_08225</name>
</gene>
<evidence type="ECO:0000313" key="1">
    <source>
        <dbReference type="EMBL" id="MFC6153646.1"/>
    </source>
</evidence>
<dbReference type="Proteomes" id="UP001596098">
    <property type="component" value="Unassembled WGS sequence"/>
</dbReference>
<proteinExistence type="predicted"/>
<dbReference type="EMBL" id="JBHSQI010000004">
    <property type="protein sequence ID" value="MFC6153646.1"/>
    <property type="molecule type" value="Genomic_DNA"/>
</dbReference>
<evidence type="ECO:0000313" key="2">
    <source>
        <dbReference type="Proteomes" id="UP001596098"/>
    </source>
</evidence>
<keyword evidence="2" id="KW-1185">Reference proteome</keyword>
<sequence length="107" mass="11496">MSAPYHQLRVDQGARFDLTILYQQPSTEGVDMTGTTATLTVLDEDGKVLASHTVDGVDDGRLDFTLAATVTAALPAGRLAYHVDHETITGPDRLVVGVLECREATRV</sequence>
<organism evidence="1 2">
    <name type="scientific">Nocardioides yefusunii</name>
    <dbReference type="NCBI Taxonomy" id="2500546"/>
    <lineage>
        <taxon>Bacteria</taxon>
        <taxon>Bacillati</taxon>
        <taxon>Actinomycetota</taxon>
        <taxon>Actinomycetes</taxon>
        <taxon>Propionibacteriales</taxon>
        <taxon>Nocardioidaceae</taxon>
        <taxon>Nocardioides</taxon>
    </lineage>
</organism>
<reference evidence="2" key="1">
    <citation type="journal article" date="2019" name="Int. J. Syst. Evol. Microbiol.">
        <title>The Global Catalogue of Microorganisms (GCM) 10K type strain sequencing project: providing services to taxonomists for standard genome sequencing and annotation.</title>
        <authorList>
            <consortium name="The Broad Institute Genomics Platform"/>
            <consortium name="The Broad Institute Genome Sequencing Center for Infectious Disease"/>
            <person name="Wu L."/>
            <person name="Ma J."/>
        </authorList>
    </citation>
    <scope>NUCLEOTIDE SEQUENCE [LARGE SCALE GENOMIC DNA]</scope>
    <source>
        <strain evidence="2">DFY28</strain>
    </source>
</reference>
<comment type="caution">
    <text evidence="1">The sequence shown here is derived from an EMBL/GenBank/DDBJ whole genome shotgun (WGS) entry which is preliminary data.</text>
</comment>
<accession>A0ABW1QZ31</accession>
<dbReference type="RefSeq" id="WP_128220057.1">
    <property type="nucleotide sequence ID" value="NZ_CP034929.1"/>
</dbReference>
<name>A0ABW1QZ31_9ACTN</name>
<protein>
    <submittedName>
        <fullName evidence="1">Uncharacterized protein</fullName>
    </submittedName>
</protein>